<dbReference type="EMBL" id="MHSW01000019">
    <property type="protein sequence ID" value="OHA51682.1"/>
    <property type="molecule type" value="Genomic_DNA"/>
</dbReference>
<evidence type="ECO:0000313" key="1">
    <source>
        <dbReference type="EMBL" id="OHA51682.1"/>
    </source>
</evidence>
<dbReference type="Proteomes" id="UP000176951">
    <property type="component" value="Unassembled WGS sequence"/>
</dbReference>
<protein>
    <submittedName>
        <fullName evidence="1">Uncharacterized protein</fullName>
    </submittedName>
</protein>
<proteinExistence type="predicted"/>
<comment type="caution">
    <text evidence="1">The sequence shown here is derived from an EMBL/GenBank/DDBJ whole genome shotgun (WGS) entry which is preliminary data.</text>
</comment>
<organism evidence="1 2">
    <name type="scientific">Candidatus Terrybacteria bacterium RIFCSPLOWO2_01_FULL_40_23</name>
    <dbReference type="NCBI Taxonomy" id="1802366"/>
    <lineage>
        <taxon>Bacteria</taxon>
        <taxon>Candidatus Terryibacteriota</taxon>
    </lineage>
</organism>
<dbReference type="AlphaFoldDB" id="A0A1G2PVS6"/>
<sequence>MENTSEIKYICTGGCGGSVTEEEYNAGKTVCGDPDCPKYGQPFEKRIHCTECGQDSPEEQNHQHTNSV</sequence>
<accession>A0A1G2PVS6</accession>
<name>A0A1G2PVS6_9BACT</name>
<reference evidence="1 2" key="1">
    <citation type="journal article" date="2016" name="Nat. Commun.">
        <title>Thousands of microbial genomes shed light on interconnected biogeochemical processes in an aquifer system.</title>
        <authorList>
            <person name="Anantharaman K."/>
            <person name="Brown C.T."/>
            <person name="Hug L.A."/>
            <person name="Sharon I."/>
            <person name="Castelle C.J."/>
            <person name="Probst A.J."/>
            <person name="Thomas B.C."/>
            <person name="Singh A."/>
            <person name="Wilkins M.J."/>
            <person name="Karaoz U."/>
            <person name="Brodie E.L."/>
            <person name="Williams K.H."/>
            <person name="Hubbard S.S."/>
            <person name="Banfield J.F."/>
        </authorList>
    </citation>
    <scope>NUCLEOTIDE SEQUENCE [LARGE SCALE GENOMIC DNA]</scope>
</reference>
<evidence type="ECO:0000313" key="2">
    <source>
        <dbReference type="Proteomes" id="UP000176951"/>
    </source>
</evidence>
<gene>
    <name evidence="1" type="ORF">A3A97_00545</name>
</gene>